<dbReference type="InterPro" id="IPR025355">
    <property type="entry name" value="DUF4259"/>
</dbReference>
<name>A0A150QY63_SORCE</name>
<proteinExistence type="predicted"/>
<reference evidence="1 2" key="1">
    <citation type="submission" date="2014-02" db="EMBL/GenBank/DDBJ databases">
        <title>The small core and large imbalanced accessory genome model reveals a collaborative survival strategy of Sorangium cellulosum strains in nature.</title>
        <authorList>
            <person name="Han K."/>
            <person name="Peng R."/>
            <person name="Blom J."/>
            <person name="Li Y.-Z."/>
        </authorList>
    </citation>
    <scope>NUCLEOTIDE SEQUENCE [LARGE SCALE GENOMIC DNA]</scope>
    <source>
        <strain evidence="1 2">So0008-312</strain>
    </source>
</reference>
<accession>A0A150QY63</accession>
<dbReference type="Pfam" id="PF14078">
    <property type="entry name" value="DUF4259"/>
    <property type="match status" value="1"/>
</dbReference>
<dbReference type="AlphaFoldDB" id="A0A150QY63"/>
<evidence type="ECO:0000313" key="1">
    <source>
        <dbReference type="EMBL" id="KYF72811.1"/>
    </source>
</evidence>
<organism evidence="1 2">
    <name type="scientific">Sorangium cellulosum</name>
    <name type="common">Polyangium cellulosum</name>
    <dbReference type="NCBI Taxonomy" id="56"/>
    <lineage>
        <taxon>Bacteria</taxon>
        <taxon>Pseudomonadati</taxon>
        <taxon>Myxococcota</taxon>
        <taxon>Polyangia</taxon>
        <taxon>Polyangiales</taxon>
        <taxon>Polyangiaceae</taxon>
        <taxon>Sorangium</taxon>
    </lineage>
</organism>
<gene>
    <name evidence="1" type="ORF">BE15_14190</name>
</gene>
<dbReference type="EMBL" id="JEMA01000236">
    <property type="protein sequence ID" value="KYF72811.1"/>
    <property type="molecule type" value="Genomic_DNA"/>
</dbReference>
<evidence type="ECO:0008006" key="3">
    <source>
        <dbReference type="Google" id="ProtNLM"/>
    </source>
</evidence>
<protein>
    <recommendedName>
        <fullName evidence="3">DUF4259 domain-containing protein</fullName>
    </recommendedName>
</protein>
<dbReference type="Proteomes" id="UP000075260">
    <property type="component" value="Unassembled WGS sequence"/>
</dbReference>
<dbReference type="OrthoDB" id="4623393at2"/>
<comment type="caution">
    <text evidence="1">The sequence shown here is derived from an EMBL/GenBank/DDBJ whole genome shotgun (WGS) entry which is preliminary data.</text>
</comment>
<sequence>MGTWGSGNFDSDGALDAYAGLVHGIAEQIDEGLGEGDVQFEDVDGEIALMEVLAVIGERCHALHLPLAQVESWARRVLAAYDAQIGALGATESFEAERRAVLESTFDRLRAAVRRG</sequence>
<dbReference type="RefSeq" id="WP_061606080.1">
    <property type="nucleotide sequence ID" value="NZ_JEMA01000236.1"/>
</dbReference>
<evidence type="ECO:0000313" key="2">
    <source>
        <dbReference type="Proteomes" id="UP000075260"/>
    </source>
</evidence>